<feature type="transmembrane region" description="Helical" evidence="1">
    <location>
        <begin position="113"/>
        <end position="138"/>
    </location>
</feature>
<dbReference type="AlphaFoldDB" id="A0A517YSL7"/>
<reference evidence="2 3" key="1">
    <citation type="submission" date="2019-02" db="EMBL/GenBank/DDBJ databases">
        <title>Deep-cultivation of Planctomycetes and their phenomic and genomic characterization uncovers novel biology.</title>
        <authorList>
            <person name="Wiegand S."/>
            <person name="Jogler M."/>
            <person name="Boedeker C."/>
            <person name="Pinto D."/>
            <person name="Vollmers J."/>
            <person name="Rivas-Marin E."/>
            <person name="Kohn T."/>
            <person name="Peeters S.H."/>
            <person name="Heuer A."/>
            <person name="Rast P."/>
            <person name="Oberbeckmann S."/>
            <person name="Bunk B."/>
            <person name="Jeske O."/>
            <person name="Meyerdierks A."/>
            <person name="Storesund J.E."/>
            <person name="Kallscheuer N."/>
            <person name="Luecker S."/>
            <person name="Lage O.M."/>
            <person name="Pohl T."/>
            <person name="Merkel B.J."/>
            <person name="Hornburger P."/>
            <person name="Mueller R.-W."/>
            <person name="Bruemmer F."/>
            <person name="Labrenz M."/>
            <person name="Spormann A.M."/>
            <person name="Op den Camp H."/>
            <person name="Overmann J."/>
            <person name="Amann R."/>
            <person name="Jetten M.S.M."/>
            <person name="Mascher T."/>
            <person name="Medema M.H."/>
            <person name="Devos D.P."/>
            <person name="Kaster A.-K."/>
            <person name="Ovreas L."/>
            <person name="Rohde M."/>
            <person name="Galperin M.Y."/>
            <person name="Jogler C."/>
        </authorList>
    </citation>
    <scope>NUCLEOTIDE SEQUENCE [LARGE SCALE GENOMIC DNA]</scope>
    <source>
        <strain evidence="2 3">KS4</strain>
    </source>
</reference>
<dbReference type="KEGG" id="pcor:KS4_12490"/>
<evidence type="ECO:0000256" key="1">
    <source>
        <dbReference type="SAM" id="Phobius"/>
    </source>
</evidence>
<sequence length="226" mass="24624">MLGWAVSVIGYGVWRGFDLDVMKGDMGWQWYGWNGLVGMWAAIEAGWLFGIVVMSGWGARPWEGFGESVRRGLKRGLSVTVFGGVILGFVAVGVECVHVIFDTANVGYGDPAGLYMIAVFGVFVVGCWVWPGLVLVWAMGVGSKGWDWQTGEGMRELWPLRCEGEEGKCGYQLVNLKRGTSCPECGLAVKGSVEKKCERYAEMDGGVFWWEDGCGFAAGLEDGEDC</sequence>
<name>A0A517YSL7_9BACT</name>
<gene>
    <name evidence="2" type="ORF">KS4_12490</name>
</gene>
<feature type="transmembrane region" description="Helical" evidence="1">
    <location>
        <begin position="79"/>
        <end position="101"/>
    </location>
</feature>
<protein>
    <submittedName>
        <fullName evidence="2">Uncharacterized protein</fullName>
    </submittedName>
</protein>
<organism evidence="2 3">
    <name type="scientific">Poriferisphaera corsica</name>
    <dbReference type="NCBI Taxonomy" id="2528020"/>
    <lineage>
        <taxon>Bacteria</taxon>
        <taxon>Pseudomonadati</taxon>
        <taxon>Planctomycetota</taxon>
        <taxon>Phycisphaerae</taxon>
        <taxon>Phycisphaerales</taxon>
        <taxon>Phycisphaeraceae</taxon>
        <taxon>Poriferisphaera</taxon>
    </lineage>
</organism>
<keyword evidence="1" id="KW-0472">Membrane</keyword>
<feature type="transmembrane region" description="Helical" evidence="1">
    <location>
        <begin position="37"/>
        <end position="58"/>
    </location>
</feature>
<accession>A0A517YSL7</accession>
<dbReference type="Proteomes" id="UP000317369">
    <property type="component" value="Chromosome"/>
</dbReference>
<keyword evidence="1" id="KW-0812">Transmembrane</keyword>
<keyword evidence="3" id="KW-1185">Reference proteome</keyword>
<evidence type="ECO:0000313" key="3">
    <source>
        <dbReference type="Proteomes" id="UP000317369"/>
    </source>
</evidence>
<dbReference type="EMBL" id="CP036425">
    <property type="protein sequence ID" value="QDU33204.1"/>
    <property type="molecule type" value="Genomic_DNA"/>
</dbReference>
<evidence type="ECO:0000313" key="2">
    <source>
        <dbReference type="EMBL" id="QDU33204.1"/>
    </source>
</evidence>
<keyword evidence="1" id="KW-1133">Transmembrane helix</keyword>
<proteinExistence type="predicted"/>